<evidence type="ECO:0000256" key="1">
    <source>
        <dbReference type="ARBA" id="ARBA00004305"/>
    </source>
</evidence>
<keyword evidence="7" id="KW-0443">Lipid metabolism</keyword>
<dbReference type="FunFam" id="3.90.226.10:FF:000034">
    <property type="entry name" value="Enoyl-CoA delta isomerase 1"/>
    <property type="match status" value="1"/>
</dbReference>
<comment type="catalytic activity">
    <reaction evidence="10">
        <text>(3Z)-decenoyl-CoA = (2E)-decenoyl-CoA</text>
        <dbReference type="Rhea" id="RHEA:77195"/>
        <dbReference type="ChEBI" id="CHEBI:61406"/>
        <dbReference type="ChEBI" id="CHEBI:195601"/>
    </reaction>
    <physiologicalReaction direction="left-to-right" evidence="10">
        <dbReference type="Rhea" id="RHEA:77196"/>
    </physiologicalReaction>
</comment>
<dbReference type="Gene3D" id="3.90.226.10">
    <property type="entry name" value="2-enoyl-CoA Hydratase, Chain A, domain 1"/>
    <property type="match status" value="1"/>
</dbReference>
<dbReference type="EMBL" id="CAKASE010000046">
    <property type="protein sequence ID" value="CAG9561378.1"/>
    <property type="molecule type" value="Genomic_DNA"/>
</dbReference>
<dbReference type="GO" id="GO:0004165">
    <property type="term" value="F:delta(3)-delta(2)-enoyl-CoA isomerase activity"/>
    <property type="evidence" value="ECO:0007669"/>
    <property type="project" value="UniProtKB-EC"/>
</dbReference>
<evidence type="ECO:0000256" key="3">
    <source>
        <dbReference type="ARBA" id="ARBA00011233"/>
    </source>
</evidence>
<comment type="subcellular location">
    <subcellularLocation>
        <location evidence="1">Mitochondrion matrix</location>
    </subcellularLocation>
</comment>
<comment type="subunit">
    <text evidence="3">Homotrimer.</text>
</comment>
<dbReference type="CDD" id="cd06558">
    <property type="entry name" value="crotonase-like"/>
    <property type="match status" value="1"/>
</dbReference>
<comment type="catalytic activity">
    <reaction evidence="13">
        <text>(3Z)-octenoyl-CoA = (2E)-octenoyl-CoA</text>
        <dbReference type="Rhea" id="RHEA:46044"/>
        <dbReference type="ChEBI" id="CHEBI:62242"/>
        <dbReference type="ChEBI" id="CHEBI:85640"/>
    </reaction>
    <physiologicalReaction direction="left-to-right" evidence="13">
        <dbReference type="Rhea" id="RHEA:46045"/>
    </physiologicalReaction>
</comment>
<dbReference type="GO" id="GO:0006635">
    <property type="term" value="P:fatty acid beta-oxidation"/>
    <property type="evidence" value="ECO:0007669"/>
    <property type="project" value="TreeGrafter"/>
</dbReference>
<evidence type="ECO:0000256" key="4">
    <source>
        <dbReference type="ARBA" id="ARBA00022832"/>
    </source>
</evidence>
<evidence type="ECO:0000256" key="8">
    <source>
        <dbReference type="ARBA" id="ARBA00023128"/>
    </source>
</evidence>
<keyword evidence="8" id="KW-0496">Mitochondrion</keyword>
<keyword evidence="9" id="KW-0413">Isomerase</keyword>
<sequence length="341" mass="38699">MLLRRVYKQHRWLASHVKFLSTQKSSIDIKVDNDGIAILNLQRPPVNSFSMDFLKELSKSLDFVENNKITAMILTSAFPRVFSAGLDINEVYKPDAVRFKEFWTTLQEVWMKLFGARFITAAAINGQSPAGGCLMAMSCEYRVMIKGTFTIGMNETSLGLIAPTWFMELVKNTINVRDAEYAFTTSRMFTPEEALKVRLIDEIAADKDDAIAKCKRFIKKFDEITPSARINTKMKLRGPAIKKLQNTRQEDTEEIYQLVIHPDTQKVAIFQLYSSPVSANPAIITGYDPMEVCIENCAQCKKMLGAWFEGQLCAESCIKYRGKMIPDCENYASISPFLNKL</sequence>
<name>A0A8J2QGL4_9NEOP</name>
<evidence type="ECO:0000256" key="13">
    <source>
        <dbReference type="ARBA" id="ARBA00052542"/>
    </source>
</evidence>
<comment type="caution">
    <text evidence="17">The sequence shown here is derived from an EMBL/GenBank/DDBJ whole genome shotgun (WGS) entry which is preliminary data.</text>
</comment>
<evidence type="ECO:0000256" key="6">
    <source>
        <dbReference type="ARBA" id="ARBA00022990"/>
    </source>
</evidence>
<dbReference type="SUPFAM" id="SSF52096">
    <property type="entry name" value="ClpP/crotonase"/>
    <property type="match status" value="1"/>
</dbReference>
<comment type="function">
    <text evidence="14">Key enzyme of fatty acid beta-oxidation. Able to isomerize both 3-cis (3Z) and 3-trans (3E) double bonds into the 2-trans (2E) form in a range of enoyl-CoA species, with a preference for (3Z)-enoyl-CoAs over (3E)-enoyl-CoAs. The catalytic efficiency of this enzyme is not affected by the fatty acyl chain length.</text>
</comment>
<evidence type="ECO:0000256" key="16">
    <source>
        <dbReference type="ARBA" id="ARBA00083575"/>
    </source>
</evidence>
<evidence type="ECO:0000256" key="15">
    <source>
        <dbReference type="ARBA" id="ARBA00068317"/>
    </source>
</evidence>
<dbReference type="Pfam" id="PF00378">
    <property type="entry name" value="ECH_1"/>
    <property type="match status" value="1"/>
</dbReference>
<dbReference type="GO" id="GO:0018990">
    <property type="term" value="P:ecdysis, chitin-based cuticle"/>
    <property type="evidence" value="ECO:0007669"/>
    <property type="project" value="InterPro"/>
</dbReference>
<comment type="catalytic activity">
    <reaction evidence="12">
        <text>(3Z)-dodecenoyl-CoA = (2E)-dodecenoyl-CoA</text>
        <dbReference type="Rhea" id="RHEA:23716"/>
        <dbReference type="ChEBI" id="CHEBI:57330"/>
        <dbReference type="ChEBI" id="CHEBI:58543"/>
        <dbReference type="EC" id="5.3.3.8"/>
    </reaction>
    <physiologicalReaction direction="left-to-right" evidence="12">
        <dbReference type="Rhea" id="RHEA:23717"/>
    </physiologicalReaction>
</comment>
<dbReference type="AlphaFoldDB" id="A0A8J2QGL4"/>
<dbReference type="InterPro" id="IPR001753">
    <property type="entry name" value="Enoyl-CoA_hydra/iso"/>
</dbReference>
<evidence type="ECO:0000256" key="7">
    <source>
        <dbReference type="ARBA" id="ARBA00023098"/>
    </source>
</evidence>
<reference evidence="17" key="1">
    <citation type="submission" date="2021-09" db="EMBL/GenBank/DDBJ databases">
        <authorList>
            <person name="Martin H S."/>
        </authorList>
    </citation>
    <scope>NUCLEOTIDE SEQUENCE</scope>
</reference>
<dbReference type="InterPro" id="IPR006825">
    <property type="entry name" value="Eclosion"/>
</dbReference>
<evidence type="ECO:0000256" key="11">
    <source>
        <dbReference type="ARBA" id="ARBA00051293"/>
    </source>
</evidence>
<keyword evidence="5" id="KW-0809">Transit peptide</keyword>
<protein>
    <recommendedName>
        <fullName evidence="15">Enoyl-CoA delta isomerase 1, mitochondrial</fullName>
    </recommendedName>
    <alternativeName>
        <fullName evidence="16">3,2-trans-enoyl-CoA isomerase</fullName>
    </alternativeName>
</protein>
<dbReference type="Gene3D" id="6.10.250.170">
    <property type="match status" value="1"/>
</dbReference>
<dbReference type="Pfam" id="PF04736">
    <property type="entry name" value="Eclosion"/>
    <property type="match status" value="1"/>
</dbReference>
<dbReference type="Proteomes" id="UP000789524">
    <property type="component" value="Unassembled WGS sequence"/>
</dbReference>
<comment type="catalytic activity">
    <reaction evidence="11">
        <text>(2E)-tetradecenoyl-CoA = (3Z)-tetradecenoyl-CoA</text>
        <dbReference type="Rhea" id="RHEA:29847"/>
        <dbReference type="ChEBI" id="CHEBI:61405"/>
        <dbReference type="ChEBI" id="CHEBI:61968"/>
    </reaction>
    <physiologicalReaction direction="right-to-left" evidence="11">
        <dbReference type="Rhea" id="RHEA:29849"/>
    </physiologicalReaction>
</comment>
<evidence type="ECO:0000256" key="2">
    <source>
        <dbReference type="ARBA" id="ARBA00005005"/>
    </source>
</evidence>
<dbReference type="PANTHER" id="PTHR11941">
    <property type="entry name" value="ENOYL-COA HYDRATASE-RELATED"/>
    <property type="match status" value="1"/>
</dbReference>
<proteinExistence type="predicted"/>
<dbReference type="GO" id="GO:0005759">
    <property type="term" value="C:mitochondrial matrix"/>
    <property type="evidence" value="ECO:0007669"/>
    <property type="project" value="UniProtKB-SubCell"/>
</dbReference>
<accession>A0A8J2QGL4</accession>
<dbReference type="OrthoDB" id="1696280at2759"/>
<evidence type="ECO:0000256" key="10">
    <source>
        <dbReference type="ARBA" id="ARBA00050938"/>
    </source>
</evidence>
<evidence type="ECO:0000256" key="5">
    <source>
        <dbReference type="ARBA" id="ARBA00022946"/>
    </source>
</evidence>
<evidence type="ECO:0000256" key="9">
    <source>
        <dbReference type="ARBA" id="ARBA00023235"/>
    </source>
</evidence>
<evidence type="ECO:0000313" key="17">
    <source>
        <dbReference type="EMBL" id="CAG9561378.1"/>
    </source>
</evidence>
<keyword evidence="4" id="KW-0276">Fatty acid metabolism</keyword>
<keyword evidence="6" id="KW-0007">Acetylation</keyword>
<evidence type="ECO:0000256" key="14">
    <source>
        <dbReference type="ARBA" id="ARBA00056147"/>
    </source>
</evidence>
<dbReference type="GO" id="GO:0007218">
    <property type="term" value="P:neuropeptide signaling pathway"/>
    <property type="evidence" value="ECO:0007669"/>
    <property type="project" value="InterPro"/>
</dbReference>
<comment type="pathway">
    <text evidence="2">Lipid metabolism; fatty acid beta-oxidation.</text>
</comment>
<dbReference type="GO" id="GO:0008255">
    <property type="term" value="F:ecdysis-triggering hormone activity"/>
    <property type="evidence" value="ECO:0007669"/>
    <property type="project" value="InterPro"/>
</dbReference>
<dbReference type="InterPro" id="IPR029045">
    <property type="entry name" value="ClpP/crotonase-like_dom_sf"/>
</dbReference>
<dbReference type="PANTHER" id="PTHR11941:SF45">
    <property type="entry name" value="ENOYL-COA DELTA ISOMERASE 1, MITOCHONDRIAL"/>
    <property type="match status" value="1"/>
</dbReference>
<gene>
    <name evidence="17" type="ORF">DCHRY22_LOCUS2901</name>
</gene>
<organism evidence="17 18">
    <name type="scientific">Danaus chrysippus</name>
    <name type="common">African queen</name>
    <dbReference type="NCBI Taxonomy" id="151541"/>
    <lineage>
        <taxon>Eukaryota</taxon>
        <taxon>Metazoa</taxon>
        <taxon>Ecdysozoa</taxon>
        <taxon>Arthropoda</taxon>
        <taxon>Hexapoda</taxon>
        <taxon>Insecta</taxon>
        <taxon>Pterygota</taxon>
        <taxon>Neoptera</taxon>
        <taxon>Endopterygota</taxon>
        <taxon>Lepidoptera</taxon>
        <taxon>Glossata</taxon>
        <taxon>Ditrysia</taxon>
        <taxon>Papilionoidea</taxon>
        <taxon>Nymphalidae</taxon>
        <taxon>Danainae</taxon>
        <taxon>Danaini</taxon>
        <taxon>Danaina</taxon>
        <taxon>Danaus</taxon>
        <taxon>Anosia</taxon>
    </lineage>
</organism>
<evidence type="ECO:0000313" key="18">
    <source>
        <dbReference type="Proteomes" id="UP000789524"/>
    </source>
</evidence>
<keyword evidence="18" id="KW-1185">Reference proteome</keyword>
<evidence type="ECO:0000256" key="12">
    <source>
        <dbReference type="ARBA" id="ARBA00052376"/>
    </source>
</evidence>